<sequence>MRNRDDRVRRAEGGGRNKDGMAPGVEDGTQDLGWANPQPTPPCALRPPPTAGSRPRVAAIVPAWNEAGAIGLVVRAIPRDLVDEVIVVDGGSRDGTPEVARASGARVIAQERRGYGAACAAGVHAAVAAGAEVLVFLDGDFADDPGDLPLVLGPVLRDEADLVLGGRLDRRERGALPPHQRAGNRVATLLIGLLYRRWLRDIGSFRAIRIDRLAALDMSHPTYGWPVEMVVKAAKRRYRIVEVPIHYRRRIGQAKVGGTLRGSALAGYHMLRTIVAYARNG</sequence>
<dbReference type="SUPFAM" id="SSF53448">
    <property type="entry name" value="Nucleotide-diphospho-sugar transferases"/>
    <property type="match status" value="1"/>
</dbReference>
<protein>
    <recommendedName>
        <fullName evidence="2">Glycosyltransferase 2-like domain-containing protein</fullName>
    </recommendedName>
</protein>
<feature type="compositionally biased region" description="Pro residues" evidence="1">
    <location>
        <begin position="38"/>
        <end position="50"/>
    </location>
</feature>
<dbReference type="InterPro" id="IPR001173">
    <property type="entry name" value="Glyco_trans_2-like"/>
</dbReference>
<proteinExistence type="predicted"/>
<dbReference type="PANTHER" id="PTHR48090">
    <property type="entry name" value="UNDECAPRENYL-PHOSPHATE 4-DEOXY-4-FORMAMIDO-L-ARABINOSE TRANSFERASE-RELATED"/>
    <property type="match status" value="1"/>
</dbReference>
<evidence type="ECO:0000256" key="1">
    <source>
        <dbReference type="SAM" id="MobiDB-lite"/>
    </source>
</evidence>
<accession>A0A6J4VD27</accession>
<feature type="region of interest" description="Disordered" evidence="1">
    <location>
        <begin position="1"/>
        <end position="54"/>
    </location>
</feature>
<organism evidence="3">
    <name type="scientific">uncultured Thermomicrobiales bacterium</name>
    <dbReference type="NCBI Taxonomy" id="1645740"/>
    <lineage>
        <taxon>Bacteria</taxon>
        <taxon>Pseudomonadati</taxon>
        <taxon>Thermomicrobiota</taxon>
        <taxon>Thermomicrobia</taxon>
        <taxon>Thermomicrobiales</taxon>
        <taxon>environmental samples</taxon>
    </lineage>
</organism>
<evidence type="ECO:0000259" key="2">
    <source>
        <dbReference type="Pfam" id="PF00535"/>
    </source>
</evidence>
<dbReference type="InterPro" id="IPR029044">
    <property type="entry name" value="Nucleotide-diphossugar_trans"/>
</dbReference>
<dbReference type="AlphaFoldDB" id="A0A6J4VD27"/>
<reference evidence="3" key="1">
    <citation type="submission" date="2020-02" db="EMBL/GenBank/DDBJ databases">
        <authorList>
            <person name="Meier V. D."/>
        </authorList>
    </citation>
    <scope>NUCLEOTIDE SEQUENCE</scope>
    <source>
        <strain evidence="3">AVDCRST_MAG88</strain>
    </source>
</reference>
<dbReference type="Gene3D" id="3.90.550.10">
    <property type="entry name" value="Spore Coat Polysaccharide Biosynthesis Protein SpsA, Chain A"/>
    <property type="match status" value="1"/>
</dbReference>
<dbReference type="EMBL" id="CADCWM010000624">
    <property type="protein sequence ID" value="CAA9572757.1"/>
    <property type="molecule type" value="Genomic_DNA"/>
</dbReference>
<name>A0A6J4VD27_9BACT</name>
<feature type="compositionally biased region" description="Basic and acidic residues" evidence="1">
    <location>
        <begin position="1"/>
        <end position="19"/>
    </location>
</feature>
<dbReference type="PANTHER" id="PTHR48090:SF7">
    <property type="entry name" value="RFBJ PROTEIN"/>
    <property type="match status" value="1"/>
</dbReference>
<dbReference type="Pfam" id="PF00535">
    <property type="entry name" value="Glycos_transf_2"/>
    <property type="match status" value="1"/>
</dbReference>
<feature type="domain" description="Glycosyltransferase 2-like" evidence="2">
    <location>
        <begin position="60"/>
        <end position="185"/>
    </location>
</feature>
<dbReference type="InterPro" id="IPR050256">
    <property type="entry name" value="Glycosyltransferase_2"/>
</dbReference>
<dbReference type="CDD" id="cd04179">
    <property type="entry name" value="DPM_DPG-synthase_like"/>
    <property type="match status" value="1"/>
</dbReference>
<evidence type="ECO:0000313" key="3">
    <source>
        <dbReference type="EMBL" id="CAA9572757.1"/>
    </source>
</evidence>
<gene>
    <name evidence="3" type="ORF">AVDCRST_MAG88-2506</name>
</gene>